<dbReference type="PANTHER" id="PTHR33931:SF2">
    <property type="entry name" value="HOLIN-LIKE PROTEIN CIDA"/>
    <property type="match status" value="1"/>
</dbReference>
<evidence type="ECO:0000313" key="7">
    <source>
        <dbReference type="EMBL" id="RTR33870.1"/>
    </source>
</evidence>
<keyword evidence="5 6" id="KW-0472">Membrane</keyword>
<keyword evidence="3 6" id="KW-0812">Transmembrane</keyword>
<evidence type="ECO:0000256" key="2">
    <source>
        <dbReference type="ARBA" id="ARBA00022475"/>
    </source>
</evidence>
<keyword evidence="8" id="KW-1185">Reference proteome</keyword>
<protein>
    <submittedName>
        <fullName evidence="7">CidA/LrgA family protein</fullName>
    </submittedName>
</protein>
<gene>
    <name evidence="7" type="ORF">EKG37_06520</name>
</gene>
<evidence type="ECO:0000256" key="5">
    <source>
        <dbReference type="ARBA" id="ARBA00023136"/>
    </source>
</evidence>
<sequence>MKILMIALQILFIHVFLYLGAGVKALLGVPIPASMIGLFLLFIALCLKIVKLEWVEKGAGWLIAELLLFFVPSAVGIINYDDIFSLQGLETILLIGVSTFIVMGTTAFVADKIFKRKDRETA</sequence>
<proteinExistence type="predicted"/>
<dbReference type="OrthoDB" id="3176438at2"/>
<evidence type="ECO:0000256" key="1">
    <source>
        <dbReference type="ARBA" id="ARBA00004651"/>
    </source>
</evidence>
<keyword evidence="2" id="KW-1003">Cell membrane</keyword>
<reference evidence="7 8" key="1">
    <citation type="submission" date="2018-12" db="EMBL/GenBank/DDBJ databases">
        <title>Bacillus yapensis draft genome sequence.</title>
        <authorList>
            <person name="Yu L."/>
            <person name="Xu X."/>
            <person name="Tang X."/>
        </authorList>
    </citation>
    <scope>NUCLEOTIDE SEQUENCE [LARGE SCALE GENOMIC DNA]</scope>
    <source>
        <strain evidence="7 8">XXST-01</strain>
    </source>
</reference>
<feature type="transmembrane region" description="Helical" evidence="6">
    <location>
        <begin position="92"/>
        <end position="110"/>
    </location>
</feature>
<dbReference type="AlphaFoldDB" id="A0A3S0KMN1"/>
<dbReference type="EMBL" id="RXNT01000004">
    <property type="protein sequence ID" value="RTR33870.1"/>
    <property type="molecule type" value="Genomic_DNA"/>
</dbReference>
<dbReference type="NCBIfam" id="NF002460">
    <property type="entry name" value="PRK01658.1"/>
    <property type="match status" value="1"/>
</dbReference>
<organism evidence="7 8">
    <name type="scientific">Bacillus yapensis</name>
    <dbReference type="NCBI Taxonomy" id="2492960"/>
    <lineage>
        <taxon>Bacteria</taxon>
        <taxon>Bacillati</taxon>
        <taxon>Bacillota</taxon>
        <taxon>Bacilli</taxon>
        <taxon>Bacillales</taxon>
        <taxon>Bacillaceae</taxon>
        <taxon>Bacillus</taxon>
    </lineage>
</organism>
<accession>A0A3S0KMN1</accession>
<feature type="transmembrane region" description="Helical" evidence="6">
    <location>
        <begin position="62"/>
        <end position="80"/>
    </location>
</feature>
<comment type="subcellular location">
    <subcellularLocation>
        <location evidence="1">Cell membrane</location>
        <topology evidence="1">Multi-pass membrane protein</topology>
    </subcellularLocation>
</comment>
<feature type="transmembrane region" description="Helical" evidence="6">
    <location>
        <begin position="31"/>
        <end position="50"/>
    </location>
</feature>
<evidence type="ECO:0000256" key="3">
    <source>
        <dbReference type="ARBA" id="ARBA00022692"/>
    </source>
</evidence>
<name>A0A3S0KMN1_9BACI</name>
<dbReference type="GO" id="GO:0005886">
    <property type="term" value="C:plasma membrane"/>
    <property type="evidence" value="ECO:0007669"/>
    <property type="project" value="UniProtKB-SubCell"/>
</dbReference>
<evidence type="ECO:0000313" key="8">
    <source>
        <dbReference type="Proteomes" id="UP000271374"/>
    </source>
</evidence>
<comment type="caution">
    <text evidence="7">The sequence shown here is derived from an EMBL/GenBank/DDBJ whole genome shotgun (WGS) entry which is preliminary data.</text>
</comment>
<dbReference type="InterPro" id="IPR005538">
    <property type="entry name" value="LrgA/CidA"/>
</dbReference>
<evidence type="ECO:0000256" key="4">
    <source>
        <dbReference type="ARBA" id="ARBA00022989"/>
    </source>
</evidence>
<keyword evidence="4 6" id="KW-1133">Transmembrane helix</keyword>
<dbReference type="Pfam" id="PF03788">
    <property type="entry name" value="LrgA"/>
    <property type="match status" value="1"/>
</dbReference>
<dbReference type="Proteomes" id="UP000271374">
    <property type="component" value="Unassembled WGS sequence"/>
</dbReference>
<evidence type="ECO:0000256" key="6">
    <source>
        <dbReference type="SAM" id="Phobius"/>
    </source>
</evidence>
<dbReference type="PANTHER" id="PTHR33931">
    <property type="entry name" value="HOLIN-LIKE PROTEIN CIDA-RELATED"/>
    <property type="match status" value="1"/>
</dbReference>
<dbReference type="RefSeq" id="WP_126407557.1">
    <property type="nucleotide sequence ID" value="NZ_RXNT01000004.1"/>
</dbReference>